<accession>A0A086Z2A6</accession>
<reference evidence="2 3" key="1">
    <citation type="submission" date="2014-03" db="EMBL/GenBank/DDBJ databases">
        <title>Genomics of Bifidobacteria.</title>
        <authorList>
            <person name="Ventura M."/>
            <person name="Milani C."/>
            <person name="Lugli G.A."/>
        </authorList>
    </citation>
    <scope>NUCLEOTIDE SEQUENCE [LARGE SCALE GENOMIC DNA]</scope>
    <source>
        <strain evidence="2 3">DSM 22766</strain>
    </source>
</reference>
<dbReference type="AlphaFoldDB" id="A0A086Z2A6"/>
<dbReference type="KEGG" id="bact:AB656_05130"/>
<evidence type="ECO:0000256" key="1">
    <source>
        <dbReference type="SAM" id="MobiDB-lite"/>
    </source>
</evidence>
<keyword evidence="3" id="KW-1185">Reference proteome</keyword>
<comment type="caution">
    <text evidence="2">The sequence shown here is derived from an EMBL/GenBank/DDBJ whole genome shotgun (WGS) entry which is preliminary data.</text>
</comment>
<evidence type="ECO:0000313" key="2">
    <source>
        <dbReference type="EMBL" id="KFI40656.1"/>
    </source>
</evidence>
<organism evidence="2 3">
    <name type="scientific">Bifidobacterium actinocoloniiforme DSM 22766</name>
    <dbReference type="NCBI Taxonomy" id="1437605"/>
    <lineage>
        <taxon>Bacteria</taxon>
        <taxon>Bacillati</taxon>
        <taxon>Actinomycetota</taxon>
        <taxon>Actinomycetes</taxon>
        <taxon>Bifidobacteriales</taxon>
        <taxon>Bifidobacteriaceae</taxon>
        <taxon>Bifidobacterium</taxon>
    </lineage>
</organism>
<evidence type="ECO:0000313" key="3">
    <source>
        <dbReference type="Proteomes" id="UP000029015"/>
    </source>
</evidence>
<dbReference type="PATRIC" id="fig|1437605.7.peg.1052"/>
<gene>
    <name evidence="2" type="ORF">BACT_1360</name>
</gene>
<dbReference type="Proteomes" id="UP000029015">
    <property type="component" value="Unassembled WGS sequence"/>
</dbReference>
<feature type="region of interest" description="Disordered" evidence="1">
    <location>
        <begin position="1"/>
        <end position="22"/>
    </location>
</feature>
<name>A0A086Z2A6_9BIFI</name>
<dbReference type="EMBL" id="JGYK01000001">
    <property type="protein sequence ID" value="KFI40656.1"/>
    <property type="molecule type" value="Genomic_DNA"/>
</dbReference>
<sequence>MLLWRTASDRVGDQWTSPAPNQSVSRSMAIFDTLSELTAQLPPALAAEVAAAAETGPIEDLDI</sequence>
<dbReference type="NCBIfam" id="TIGR04342">
    <property type="entry name" value="EXLDI"/>
    <property type="match status" value="1"/>
</dbReference>
<proteinExistence type="predicted"/>
<dbReference type="InterPro" id="IPR027580">
    <property type="entry name" value="EXLDI"/>
</dbReference>
<protein>
    <submittedName>
        <fullName evidence="2">Uncharacterized protein</fullName>
    </submittedName>
</protein>